<protein>
    <recommendedName>
        <fullName evidence="3">HEAT repeat domain-containing protein</fullName>
    </recommendedName>
</protein>
<dbReference type="RefSeq" id="WP_320689263.1">
    <property type="nucleotide sequence ID" value="NZ_JAXBLV010000227.1"/>
</dbReference>
<evidence type="ECO:0000313" key="2">
    <source>
        <dbReference type="Proteomes" id="UP001272242"/>
    </source>
</evidence>
<reference evidence="2" key="1">
    <citation type="journal article" date="2023" name="Mar. Drugs">
        <title>Gemmata algarum, a Novel Planctomycete Isolated from an Algal Mat, Displays Antimicrobial Activity.</title>
        <authorList>
            <person name="Kumar G."/>
            <person name="Kallscheuer N."/>
            <person name="Kashif M."/>
            <person name="Ahamad S."/>
            <person name="Jagadeeshwari U."/>
            <person name="Pannikurungottu S."/>
            <person name="Haufschild T."/>
            <person name="Kabuu M."/>
            <person name="Sasikala C."/>
            <person name="Jogler C."/>
            <person name="Ramana C."/>
        </authorList>
    </citation>
    <scope>NUCLEOTIDE SEQUENCE [LARGE SCALE GENOMIC DNA]</scope>
    <source>
        <strain evidence="2">JC673</strain>
    </source>
</reference>
<evidence type="ECO:0000313" key="1">
    <source>
        <dbReference type="EMBL" id="MDY3563000.1"/>
    </source>
</evidence>
<dbReference type="InterPro" id="IPR011989">
    <property type="entry name" value="ARM-like"/>
</dbReference>
<dbReference type="InterPro" id="IPR016024">
    <property type="entry name" value="ARM-type_fold"/>
</dbReference>
<evidence type="ECO:0008006" key="3">
    <source>
        <dbReference type="Google" id="ProtNLM"/>
    </source>
</evidence>
<accession>A0ABU5F6R4</accession>
<dbReference type="SUPFAM" id="SSF48371">
    <property type="entry name" value="ARM repeat"/>
    <property type="match status" value="1"/>
</dbReference>
<organism evidence="1 2">
    <name type="scientific">Gemmata algarum</name>
    <dbReference type="NCBI Taxonomy" id="2975278"/>
    <lineage>
        <taxon>Bacteria</taxon>
        <taxon>Pseudomonadati</taxon>
        <taxon>Planctomycetota</taxon>
        <taxon>Planctomycetia</taxon>
        <taxon>Gemmatales</taxon>
        <taxon>Gemmataceae</taxon>
        <taxon>Gemmata</taxon>
    </lineage>
</organism>
<gene>
    <name evidence="1" type="ORF">R5W23_004483</name>
</gene>
<sequence length="363" mass="39675">MLPALLPLLLLLSEALQERPAPITAALVAEKLTALAESSAFDVRKAAAAWFVKHANEPTVAKALKPLEDVAAFDQSPEVRGYAVYALGRIARANKVACPQVVFDALFDREPDPEYPEVRHVPYYAIAALHEFKPPPPALLPTIARLLRSPDPHCRVDGVVLVNNFTRDTASRKILDQQPAVARLILKATTDPELEVRRVAAYTQFQITKDVAEFFGNALRHQDDVANLPALPMTATEPEKSKRTGYRIGAVGVTTMMEDRVQESATGTRDAFLKLLAETDARTRRLTADHLGRMAGPADEAPPHAALRGAAFDVKRLQTNTRAIVGDTAIRSRLKSMAKTDPDEKVRNAAKAALELIGMTTDK</sequence>
<name>A0ABU5F6R4_9BACT</name>
<comment type="caution">
    <text evidence="1">The sequence shown here is derived from an EMBL/GenBank/DDBJ whole genome shotgun (WGS) entry which is preliminary data.</text>
</comment>
<dbReference type="EMBL" id="JAXBLV010000227">
    <property type="protein sequence ID" value="MDY3563000.1"/>
    <property type="molecule type" value="Genomic_DNA"/>
</dbReference>
<keyword evidence="2" id="KW-1185">Reference proteome</keyword>
<dbReference type="Proteomes" id="UP001272242">
    <property type="component" value="Unassembled WGS sequence"/>
</dbReference>
<proteinExistence type="predicted"/>
<dbReference type="Gene3D" id="1.25.10.10">
    <property type="entry name" value="Leucine-rich Repeat Variant"/>
    <property type="match status" value="2"/>
</dbReference>